<sequence>MKQNKYDDSEFFNKYSQMARSIGGLEAAGEWHVFRVMLPEFSGKRVLDLGCGFGWHCRYAREQGARSVLGVDLSEKMLARARAATADPAIEYRRLAIEDIDFPAAGFDIVVSSLALHYVECFDLVCQKVQHNLTPGGHFVFSVEHPIFTARAAQDWHYGPQGEKLHWPVDDYQTEGARTARFLDEDVVKYHRTLASYLNTLIAAGFRITEIAEPVPSPEMLAQHPDYRHELRRPMFLLVAAVKD</sequence>
<comment type="caution">
    <text evidence="5">The sequence shown here is derived from an EMBL/GenBank/DDBJ whole genome shotgun (WGS) entry which is preliminary data.</text>
</comment>
<evidence type="ECO:0000256" key="2">
    <source>
        <dbReference type="ARBA" id="ARBA00022679"/>
    </source>
</evidence>
<dbReference type="EMBL" id="SLUN01000010">
    <property type="protein sequence ID" value="TCL70113.1"/>
    <property type="molecule type" value="Genomic_DNA"/>
</dbReference>
<feature type="domain" description="Methyltransferase type 11" evidence="4">
    <location>
        <begin position="47"/>
        <end position="141"/>
    </location>
</feature>
<dbReference type="Proteomes" id="UP000295008">
    <property type="component" value="Unassembled WGS sequence"/>
</dbReference>
<dbReference type="InterPro" id="IPR029063">
    <property type="entry name" value="SAM-dependent_MTases_sf"/>
</dbReference>
<protein>
    <submittedName>
        <fullName evidence="5">Methyltransferase family protein</fullName>
    </submittedName>
</protein>
<dbReference type="GO" id="GO:0008757">
    <property type="term" value="F:S-adenosylmethionine-dependent methyltransferase activity"/>
    <property type="evidence" value="ECO:0007669"/>
    <property type="project" value="InterPro"/>
</dbReference>
<proteinExistence type="predicted"/>
<dbReference type="PANTHER" id="PTHR43464">
    <property type="entry name" value="METHYLTRANSFERASE"/>
    <property type="match status" value="1"/>
</dbReference>
<evidence type="ECO:0000256" key="3">
    <source>
        <dbReference type="ARBA" id="ARBA00022691"/>
    </source>
</evidence>
<keyword evidence="6" id="KW-1185">Reference proteome</keyword>
<dbReference type="Gene3D" id="3.40.50.150">
    <property type="entry name" value="Vaccinia Virus protein VP39"/>
    <property type="match status" value="1"/>
</dbReference>
<dbReference type="SUPFAM" id="SSF53335">
    <property type="entry name" value="S-adenosyl-L-methionine-dependent methyltransferases"/>
    <property type="match status" value="1"/>
</dbReference>
<name>A0A4R1RU76_HYDET</name>
<reference evidence="5 6" key="1">
    <citation type="submission" date="2019-03" db="EMBL/GenBank/DDBJ databases">
        <title>Genomic Encyclopedia of Type Strains, Phase IV (KMG-IV): sequencing the most valuable type-strain genomes for metagenomic binning, comparative biology and taxonomic classification.</title>
        <authorList>
            <person name="Goeker M."/>
        </authorList>
    </citation>
    <scope>NUCLEOTIDE SEQUENCE [LARGE SCALE GENOMIC DNA]</scope>
    <source>
        <strain evidence="5 6">LX-B</strain>
    </source>
</reference>
<keyword evidence="3" id="KW-0949">S-adenosyl-L-methionine</keyword>
<evidence type="ECO:0000256" key="1">
    <source>
        <dbReference type="ARBA" id="ARBA00022603"/>
    </source>
</evidence>
<evidence type="ECO:0000313" key="5">
    <source>
        <dbReference type="EMBL" id="TCL70113.1"/>
    </source>
</evidence>
<dbReference type="RefSeq" id="WP_132014199.1">
    <property type="nucleotide sequence ID" value="NZ_SLUN01000010.1"/>
</dbReference>
<dbReference type="PANTHER" id="PTHR43464:SF19">
    <property type="entry name" value="UBIQUINONE BIOSYNTHESIS O-METHYLTRANSFERASE, MITOCHONDRIAL"/>
    <property type="match status" value="1"/>
</dbReference>
<dbReference type="Pfam" id="PF08241">
    <property type="entry name" value="Methyltransf_11"/>
    <property type="match status" value="1"/>
</dbReference>
<organism evidence="5 6">
    <name type="scientific">Hydrogenispora ethanolica</name>
    <dbReference type="NCBI Taxonomy" id="1082276"/>
    <lineage>
        <taxon>Bacteria</taxon>
        <taxon>Bacillati</taxon>
        <taxon>Bacillota</taxon>
        <taxon>Hydrogenispora</taxon>
    </lineage>
</organism>
<accession>A0A4R1RU76</accession>
<evidence type="ECO:0000313" key="6">
    <source>
        <dbReference type="Proteomes" id="UP000295008"/>
    </source>
</evidence>
<dbReference type="OrthoDB" id="9791837at2"/>
<keyword evidence="1 5" id="KW-0489">Methyltransferase</keyword>
<gene>
    <name evidence="5" type="ORF">EDC14_1010102</name>
</gene>
<dbReference type="InterPro" id="IPR013216">
    <property type="entry name" value="Methyltransf_11"/>
</dbReference>
<dbReference type="CDD" id="cd02440">
    <property type="entry name" value="AdoMet_MTases"/>
    <property type="match status" value="1"/>
</dbReference>
<evidence type="ECO:0000259" key="4">
    <source>
        <dbReference type="Pfam" id="PF08241"/>
    </source>
</evidence>
<dbReference type="GO" id="GO:0032259">
    <property type="term" value="P:methylation"/>
    <property type="evidence" value="ECO:0007669"/>
    <property type="project" value="UniProtKB-KW"/>
</dbReference>
<keyword evidence="2 5" id="KW-0808">Transferase</keyword>
<dbReference type="AlphaFoldDB" id="A0A4R1RU76"/>